<reference evidence="1" key="1">
    <citation type="submission" date="2014-11" db="EMBL/GenBank/DDBJ databases">
        <authorList>
            <person name="Amaro Gonzalez C."/>
        </authorList>
    </citation>
    <scope>NUCLEOTIDE SEQUENCE</scope>
</reference>
<dbReference type="EMBL" id="GBXM01084445">
    <property type="protein sequence ID" value="JAH24132.1"/>
    <property type="molecule type" value="Transcribed_RNA"/>
</dbReference>
<name>A0A0E9R5S8_ANGAN</name>
<proteinExistence type="predicted"/>
<reference evidence="1" key="2">
    <citation type="journal article" date="2015" name="Fish Shellfish Immunol.">
        <title>Early steps in the European eel (Anguilla anguilla)-Vibrio vulnificus interaction in the gills: Role of the RtxA13 toxin.</title>
        <authorList>
            <person name="Callol A."/>
            <person name="Pajuelo D."/>
            <person name="Ebbesson L."/>
            <person name="Teles M."/>
            <person name="MacKenzie S."/>
            <person name="Amaro C."/>
        </authorList>
    </citation>
    <scope>NUCLEOTIDE SEQUENCE</scope>
</reference>
<organism evidence="1">
    <name type="scientific">Anguilla anguilla</name>
    <name type="common">European freshwater eel</name>
    <name type="synonym">Muraena anguilla</name>
    <dbReference type="NCBI Taxonomy" id="7936"/>
    <lineage>
        <taxon>Eukaryota</taxon>
        <taxon>Metazoa</taxon>
        <taxon>Chordata</taxon>
        <taxon>Craniata</taxon>
        <taxon>Vertebrata</taxon>
        <taxon>Euteleostomi</taxon>
        <taxon>Actinopterygii</taxon>
        <taxon>Neopterygii</taxon>
        <taxon>Teleostei</taxon>
        <taxon>Anguilliformes</taxon>
        <taxon>Anguillidae</taxon>
        <taxon>Anguilla</taxon>
    </lineage>
</organism>
<sequence length="11" mass="1432">MRISFVKYLQF</sequence>
<evidence type="ECO:0000313" key="1">
    <source>
        <dbReference type="EMBL" id="JAH24132.1"/>
    </source>
</evidence>
<accession>A0A0E9R5S8</accession>
<protein>
    <submittedName>
        <fullName evidence="1">Uncharacterized protein</fullName>
    </submittedName>
</protein>